<feature type="transmembrane region" description="Helical" evidence="1">
    <location>
        <begin position="20"/>
        <end position="44"/>
    </location>
</feature>
<feature type="transmembrane region" description="Helical" evidence="1">
    <location>
        <begin position="213"/>
        <end position="234"/>
    </location>
</feature>
<evidence type="ECO:0000313" key="2">
    <source>
        <dbReference type="EMBL" id="KAH6598475.1"/>
    </source>
</evidence>
<evidence type="ECO:0008006" key="4">
    <source>
        <dbReference type="Google" id="ProtNLM"/>
    </source>
</evidence>
<keyword evidence="3" id="KW-1185">Reference proteome</keyword>
<sequence length="380" mass="42073">MSNTTEPGTNCTVVASTVPLALITISDTSMIISIVGFFITMMFFTSWELNARLLLPNIASFAIIIELVCMMMANDQPVIVLNSATTYFMFNIIGWTIDMACRQMLAVFIFLRVIDLDAHFGSRVKTTYLRVLGWCILAYHVVTYCLYGLALCAGLYATQLSPESYVNLSLDLYIFGNPLSGIMEGYVASEIWRNKHDLQKEPLHKLDSYDINRTAICLFISSLLSLYSSLLVAFNLDPGFYHYFSMSVARIILMSIFNSSKVCFLLDLYTEELNIIRQGRGKVESYQGRKGSIVLGASVLLEAVEQAKQDTSELSMAVKSGSPHQPITHISGTMLTTAASKHIAAYHTQSDIGSHVSNESLENIGTSIPNLSSTTTKFVN</sequence>
<keyword evidence="1" id="KW-1133">Transmembrane helix</keyword>
<evidence type="ECO:0000256" key="1">
    <source>
        <dbReference type="SAM" id="Phobius"/>
    </source>
</evidence>
<evidence type="ECO:0000313" key="3">
    <source>
        <dbReference type="Proteomes" id="UP001648503"/>
    </source>
</evidence>
<reference evidence="2 3" key="1">
    <citation type="submission" date="2021-02" db="EMBL/GenBank/DDBJ databases">
        <title>Variation within the Batrachochytrium salamandrivorans European outbreak.</title>
        <authorList>
            <person name="Kelly M."/>
            <person name="Pasmans F."/>
            <person name="Shea T.P."/>
            <person name="Munoz J.F."/>
            <person name="Carranza S."/>
            <person name="Cuomo C.A."/>
            <person name="Martel A."/>
        </authorList>
    </citation>
    <scope>NUCLEOTIDE SEQUENCE [LARGE SCALE GENOMIC DNA]</scope>
    <source>
        <strain evidence="2 3">AMFP18/2</strain>
    </source>
</reference>
<keyword evidence="1" id="KW-0472">Membrane</keyword>
<feature type="transmembrane region" description="Helical" evidence="1">
    <location>
        <begin position="53"/>
        <end position="73"/>
    </location>
</feature>
<feature type="transmembrane region" description="Helical" evidence="1">
    <location>
        <begin position="131"/>
        <end position="157"/>
    </location>
</feature>
<name>A0ABQ8FHV8_9FUNG</name>
<organism evidence="2 3">
    <name type="scientific">Batrachochytrium salamandrivorans</name>
    <dbReference type="NCBI Taxonomy" id="1357716"/>
    <lineage>
        <taxon>Eukaryota</taxon>
        <taxon>Fungi</taxon>
        <taxon>Fungi incertae sedis</taxon>
        <taxon>Chytridiomycota</taxon>
        <taxon>Chytridiomycota incertae sedis</taxon>
        <taxon>Chytridiomycetes</taxon>
        <taxon>Rhizophydiales</taxon>
        <taxon>Rhizophydiales incertae sedis</taxon>
        <taxon>Batrachochytrium</taxon>
    </lineage>
</organism>
<proteinExistence type="predicted"/>
<dbReference type="Proteomes" id="UP001648503">
    <property type="component" value="Unassembled WGS sequence"/>
</dbReference>
<comment type="caution">
    <text evidence="2">The sequence shown here is derived from an EMBL/GenBank/DDBJ whole genome shotgun (WGS) entry which is preliminary data.</text>
</comment>
<feature type="transmembrane region" description="Helical" evidence="1">
    <location>
        <begin position="240"/>
        <end position="257"/>
    </location>
</feature>
<keyword evidence="1" id="KW-0812">Transmembrane</keyword>
<dbReference type="EMBL" id="JAFCIX010000102">
    <property type="protein sequence ID" value="KAH6598475.1"/>
    <property type="molecule type" value="Genomic_DNA"/>
</dbReference>
<accession>A0ABQ8FHV8</accession>
<gene>
    <name evidence="2" type="ORF">BASA50_003515</name>
</gene>
<protein>
    <recommendedName>
        <fullName evidence="4">G-protein coupled receptors family 1 profile domain-containing protein</fullName>
    </recommendedName>
</protein>
<feature type="transmembrane region" description="Helical" evidence="1">
    <location>
        <begin position="85"/>
        <end position="111"/>
    </location>
</feature>
<feature type="transmembrane region" description="Helical" evidence="1">
    <location>
        <begin position="172"/>
        <end position="192"/>
    </location>
</feature>